<dbReference type="Proteomes" id="UP000054691">
    <property type="component" value="Unassembled WGS sequence"/>
</dbReference>
<organism evidence="4 6">
    <name type="scientific">Legionella gratiana</name>
    <dbReference type="NCBI Taxonomy" id="45066"/>
    <lineage>
        <taxon>Bacteria</taxon>
        <taxon>Pseudomonadati</taxon>
        <taxon>Pseudomonadota</taxon>
        <taxon>Gammaproteobacteria</taxon>
        <taxon>Legionellales</taxon>
        <taxon>Legionellaceae</taxon>
        <taxon>Legionella</taxon>
    </lineage>
</organism>
<reference evidence="4 6" key="2">
    <citation type="submission" date="2018-06" db="EMBL/GenBank/DDBJ databases">
        <authorList>
            <consortium name="Pathogen Informatics"/>
            <person name="Doyle S."/>
        </authorList>
    </citation>
    <scope>NUCLEOTIDE SEQUENCE [LARGE SCALE GENOMIC DNA]</scope>
    <source>
        <strain evidence="4 6">NCTC12388</strain>
    </source>
</reference>
<dbReference type="AlphaFoldDB" id="A0A378J9V8"/>
<dbReference type="Proteomes" id="UP000254476">
    <property type="component" value="Unassembled WGS sequence"/>
</dbReference>
<protein>
    <submittedName>
        <fullName evidence="4">Double zinc ribbon</fullName>
    </submittedName>
</protein>
<dbReference type="Pfam" id="PF12773">
    <property type="entry name" value="DZR"/>
    <property type="match status" value="1"/>
</dbReference>
<gene>
    <name evidence="3" type="ORF">Lgra_1019</name>
    <name evidence="4" type="ORF">NCTC12388_00219</name>
</gene>
<reference evidence="3 5" key="1">
    <citation type="submission" date="2015-11" db="EMBL/GenBank/DDBJ databases">
        <title>Genomic analysis of 38 Legionella species identifies large and diverse effector repertoires.</title>
        <authorList>
            <person name="Burstein D."/>
            <person name="Amaro F."/>
            <person name="Zusman T."/>
            <person name="Lifshitz Z."/>
            <person name="Cohen O."/>
            <person name="Gilbert J.A."/>
            <person name="Pupko T."/>
            <person name="Shuman H.A."/>
            <person name="Segal G."/>
        </authorList>
    </citation>
    <scope>NUCLEOTIDE SEQUENCE [LARGE SCALE GENOMIC DNA]</scope>
    <source>
        <strain evidence="3 5">Lyon 8420412</strain>
    </source>
</reference>
<sequence length="97" mass="10639">MSFLKRLLGNLNKHHGQYRSSHNSGYDKSHHKRKNHDNYYLSRNESQGVTCTRCQTFNAPGARFCGQCGQGVQNIVCSCGASIPAGAKFCGQCGNSL</sequence>
<feature type="region of interest" description="Disordered" evidence="1">
    <location>
        <begin position="14"/>
        <end position="39"/>
    </location>
</feature>
<dbReference type="EMBL" id="LNYE01000020">
    <property type="protein sequence ID" value="KTD11561.1"/>
    <property type="molecule type" value="Genomic_DNA"/>
</dbReference>
<name>A0A378J9V8_9GAMM</name>
<evidence type="ECO:0000313" key="5">
    <source>
        <dbReference type="Proteomes" id="UP000054691"/>
    </source>
</evidence>
<dbReference type="InterPro" id="IPR025874">
    <property type="entry name" value="DZR"/>
</dbReference>
<dbReference type="OrthoDB" id="8708757at2"/>
<accession>A0A378J9V8</accession>
<keyword evidence="5" id="KW-1185">Reference proteome</keyword>
<evidence type="ECO:0000313" key="3">
    <source>
        <dbReference type="EMBL" id="KTD11561.1"/>
    </source>
</evidence>
<evidence type="ECO:0000256" key="1">
    <source>
        <dbReference type="SAM" id="MobiDB-lite"/>
    </source>
</evidence>
<evidence type="ECO:0000313" key="4">
    <source>
        <dbReference type="EMBL" id="STX41360.1"/>
    </source>
</evidence>
<dbReference type="STRING" id="45066.Lgra_1019"/>
<feature type="domain" description="DZANK-type" evidence="2">
    <location>
        <begin position="51"/>
        <end position="94"/>
    </location>
</feature>
<evidence type="ECO:0000313" key="6">
    <source>
        <dbReference type="Proteomes" id="UP000254476"/>
    </source>
</evidence>
<evidence type="ECO:0000259" key="2">
    <source>
        <dbReference type="Pfam" id="PF12773"/>
    </source>
</evidence>
<proteinExistence type="predicted"/>
<dbReference type="RefSeq" id="WP_058498195.1">
    <property type="nucleotide sequence ID" value="NZ_CAAAHW010000006.1"/>
</dbReference>
<dbReference type="EMBL" id="UGOB01000001">
    <property type="protein sequence ID" value="STX41360.1"/>
    <property type="molecule type" value="Genomic_DNA"/>
</dbReference>